<comment type="caution">
    <text evidence="2">The sequence shown here is derived from an EMBL/GenBank/DDBJ whole genome shotgun (WGS) entry which is preliminary data.</text>
</comment>
<evidence type="ECO:0000313" key="3">
    <source>
        <dbReference type="Proteomes" id="UP001237642"/>
    </source>
</evidence>
<protein>
    <submittedName>
        <fullName evidence="2">Uncharacterized protein</fullName>
    </submittedName>
</protein>
<evidence type="ECO:0000313" key="2">
    <source>
        <dbReference type="EMBL" id="KAK1395645.1"/>
    </source>
</evidence>
<proteinExistence type="predicted"/>
<evidence type="ECO:0000256" key="1">
    <source>
        <dbReference type="SAM" id="MobiDB-lite"/>
    </source>
</evidence>
<feature type="compositionally biased region" description="Low complexity" evidence="1">
    <location>
        <begin position="1"/>
        <end position="17"/>
    </location>
</feature>
<dbReference type="AlphaFoldDB" id="A0AAD8J0T9"/>
<sequence>MVDIPSDGYSSPPSSCGDDPDDILFNMNWLRIEVDLPPLNSQGEQVLDKEEQIQYTPDEEIDRKQVELVASQIALEELRQHDRLLTTKNDMLVLRHNEGILSRVKEELARFRATNEELKVAGNSFQHLDIND</sequence>
<accession>A0AAD8J0T9</accession>
<name>A0AAD8J0T9_9APIA</name>
<organism evidence="2 3">
    <name type="scientific">Heracleum sosnowskyi</name>
    <dbReference type="NCBI Taxonomy" id="360622"/>
    <lineage>
        <taxon>Eukaryota</taxon>
        <taxon>Viridiplantae</taxon>
        <taxon>Streptophyta</taxon>
        <taxon>Embryophyta</taxon>
        <taxon>Tracheophyta</taxon>
        <taxon>Spermatophyta</taxon>
        <taxon>Magnoliopsida</taxon>
        <taxon>eudicotyledons</taxon>
        <taxon>Gunneridae</taxon>
        <taxon>Pentapetalae</taxon>
        <taxon>asterids</taxon>
        <taxon>campanulids</taxon>
        <taxon>Apiales</taxon>
        <taxon>Apiaceae</taxon>
        <taxon>Apioideae</taxon>
        <taxon>apioid superclade</taxon>
        <taxon>Tordylieae</taxon>
        <taxon>Tordyliinae</taxon>
        <taxon>Heracleum</taxon>
    </lineage>
</organism>
<gene>
    <name evidence="2" type="ORF">POM88_005508</name>
</gene>
<dbReference type="Proteomes" id="UP001237642">
    <property type="component" value="Unassembled WGS sequence"/>
</dbReference>
<feature type="region of interest" description="Disordered" evidence="1">
    <location>
        <begin position="1"/>
        <end position="20"/>
    </location>
</feature>
<dbReference type="EMBL" id="JAUIZM010000002">
    <property type="protein sequence ID" value="KAK1395645.1"/>
    <property type="molecule type" value="Genomic_DNA"/>
</dbReference>
<reference evidence="2" key="2">
    <citation type="submission" date="2023-05" db="EMBL/GenBank/DDBJ databases">
        <authorList>
            <person name="Schelkunov M.I."/>
        </authorList>
    </citation>
    <scope>NUCLEOTIDE SEQUENCE</scope>
    <source>
        <strain evidence="2">Hsosn_3</strain>
        <tissue evidence="2">Leaf</tissue>
    </source>
</reference>
<keyword evidence="3" id="KW-1185">Reference proteome</keyword>
<reference evidence="2" key="1">
    <citation type="submission" date="2023-02" db="EMBL/GenBank/DDBJ databases">
        <title>Genome of toxic invasive species Heracleum sosnowskyi carries increased number of genes despite the absence of recent whole-genome duplications.</title>
        <authorList>
            <person name="Schelkunov M."/>
            <person name="Shtratnikova V."/>
            <person name="Makarenko M."/>
            <person name="Klepikova A."/>
            <person name="Omelchenko D."/>
            <person name="Novikova G."/>
            <person name="Obukhova E."/>
            <person name="Bogdanov V."/>
            <person name="Penin A."/>
            <person name="Logacheva M."/>
        </authorList>
    </citation>
    <scope>NUCLEOTIDE SEQUENCE</scope>
    <source>
        <strain evidence="2">Hsosn_3</strain>
        <tissue evidence="2">Leaf</tissue>
    </source>
</reference>